<keyword evidence="5 7" id="KW-0342">GTP-binding</keyword>
<dbReference type="SUPFAM" id="SSF52540">
    <property type="entry name" value="P-loop containing nucleoside triphosphate hydrolases"/>
    <property type="match status" value="1"/>
</dbReference>
<evidence type="ECO:0000256" key="6">
    <source>
        <dbReference type="ARBA" id="ARBA00023306"/>
    </source>
</evidence>
<dbReference type="GO" id="GO:0005525">
    <property type="term" value="F:GTP binding"/>
    <property type="evidence" value="ECO:0007669"/>
    <property type="project" value="UniProtKB-KW"/>
</dbReference>
<evidence type="ECO:0000259" key="8">
    <source>
        <dbReference type="PROSITE" id="PS51719"/>
    </source>
</evidence>
<dbReference type="OMA" id="SKVRCRV"/>
<dbReference type="Pfam" id="PF00735">
    <property type="entry name" value="Septin"/>
    <property type="match status" value="1"/>
</dbReference>
<dbReference type="AlphaFoldDB" id="A0A1I8AY81"/>
<evidence type="ECO:0000256" key="7">
    <source>
        <dbReference type="RuleBase" id="RU004560"/>
    </source>
</evidence>
<reference evidence="10" key="1">
    <citation type="submission" date="2016-11" db="UniProtKB">
        <authorList>
            <consortium name="WormBaseParasite"/>
        </authorList>
    </citation>
    <scope>IDENTIFICATION</scope>
</reference>
<dbReference type="InterPro" id="IPR016491">
    <property type="entry name" value="Septin"/>
</dbReference>
<organism evidence="9 10">
    <name type="scientific">Meloidogyne hapla</name>
    <name type="common">Root-knot nematode worm</name>
    <dbReference type="NCBI Taxonomy" id="6305"/>
    <lineage>
        <taxon>Eukaryota</taxon>
        <taxon>Metazoa</taxon>
        <taxon>Ecdysozoa</taxon>
        <taxon>Nematoda</taxon>
        <taxon>Chromadorea</taxon>
        <taxon>Rhabditida</taxon>
        <taxon>Tylenchina</taxon>
        <taxon>Tylenchomorpha</taxon>
        <taxon>Tylenchoidea</taxon>
        <taxon>Meloidogynidae</taxon>
        <taxon>Meloidogyninae</taxon>
        <taxon>Meloidogyne</taxon>
    </lineage>
</organism>
<sequence>MSTINKTGISSRNIDYIGFANFPNQVFRRCIRTGFEFSLMVVGQSGLGKSTFLNTLFMAELHDLKQDKFLELKSTVNIESKTFRLIENDVRLKVTVVDTPGFGDFVDNSRCWEPIVKYIDDRFADYLAEETKIDRSPIIEDKRVHLCIYFIPPTGHGLKQLDKAFMQALQDRVNIIPVIAKADTLTPNELGRFKQKIIEDMRKNNISLYKFHELDEKSQPHQNANDGSNSAQLELSKRPPFAIVGSTNVKEILVGGERDTNNKQRVRVREYPWGTVEVDNLAHNDFVALRDMIVRNNLIDLIEITNCLHYENYRMRNSPQSSFNDFKQLEREFVARQIEEEDARRKREALFNEDVVIREQRLEEKELALADATTIVIEENNILSSRKNALPPDLPTSTAKPAKIPRLNSFIAPLPVVNNSNSIYPCKGILQTFEISPSFFTTKPSSKLGLVLHKAEVEGREYQQRVTPKLQQ</sequence>
<dbReference type="Gene3D" id="3.40.50.300">
    <property type="entry name" value="P-loop containing nucleotide triphosphate hydrolases"/>
    <property type="match status" value="1"/>
</dbReference>
<keyword evidence="3 7" id="KW-0547">Nucleotide-binding</keyword>
<evidence type="ECO:0000256" key="5">
    <source>
        <dbReference type="ARBA" id="ARBA00023134"/>
    </source>
</evidence>
<dbReference type="GO" id="GO:0051301">
    <property type="term" value="P:cell division"/>
    <property type="evidence" value="ECO:0007669"/>
    <property type="project" value="UniProtKB-KW"/>
</dbReference>
<evidence type="ECO:0000256" key="2">
    <source>
        <dbReference type="ARBA" id="ARBA00022618"/>
    </source>
</evidence>
<dbReference type="FunFam" id="3.40.50.300:FF:000162">
    <property type="entry name" value="septin-7 isoform X1"/>
    <property type="match status" value="1"/>
</dbReference>
<dbReference type="InterPro" id="IPR030379">
    <property type="entry name" value="G_SEPTIN_dom"/>
</dbReference>
<comment type="subcellular location">
    <subcellularLocation>
        <location evidence="1">Cleavage furrow</location>
    </subcellularLocation>
</comment>
<dbReference type="GO" id="GO:0005856">
    <property type="term" value="C:cytoskeleton"/>
    <property type="evidence" value="ECO:0007669"/>
    <property type="project" value="UniProtKB-ARBA"/>
</dbReference>
<dbReference type="WBParaSite" id="MhA1_Contig1067.frz3.gene16">
    <property type="protein sequence ID" value="MhA1_Contig1067.frz3.gene16"/>
    <property type="gene ID" value="MhA1_Contig1067.frz3.gene16"/>
</dbReference>
<keyword evidence="9" id="KW-1185">Reference proteome</keyword>
<dbReference type="InterPro" id="IPR027417">
    <property type="entry name" value="P-loop_NTPase"/>
</dbReference>
<evidence type="ECO:0000256" key="4">
    <source>
        <dbReference type="ARBA" id="ARBA00023054"/>
    </source>
</evidence>
<keyword evidence="4" id="KW-0175">Coiled coil</keyword>
<feature type="domain" description="Septin-type G" evidence="8">
    <location>
        <begin position="33"/>
        <end position="320"/>
    </location>
</feature>
<comment type="similarity">
    <text evidence="7">Belongs to the TRAFAC class TrmE-Era-EngA-EngB-Septin-like GTPase superfamily. Septin GTPase family.</text>
</comment>
<keyword evidence="6" id="KW-0131">Cell cycle</keyword>
<dbReference type="Proteomes" id="UP000095281">
    <property type="component" value="Unplaced"/>
</dbReference>
<proteinExistence type="inferred from homology"/>
<evidence type="ECO:0000256" key="1">
    <source>
        <dbReference type="ARBA" id="ARBA00004626"/>
    </source>
</evidence>
<dbReference type="GO" id="GO:0032154">
    <property type="term" value="C:cleavage furrow"/>
    <property type="evidence" value="ECO:0007669"/>
    <property type="project" value="UniProtKB-SubCell"/>
</dbReference>
<protein>
    <submittedName>
        <fullName evidence="10">Septin-type G domain-containing protein</fullName>
    </submittedName>
</protein>
<keyword evidence="2" id="KW-0132">Cell division</keyword>
<dbReference type="PANTHER" id="PTHR18884">
    <property type="entry name" value="SEPTIN"/>
    <property type="match status" value="1"/>
</dbReference>
<evidence type="ECO:0000313" key="10">
    <source>
        <dbReference type="WBParaSite" id="MhA1_Contig1067.frz3.gene16"/>
    </source>
</evidence>
<evidence type="ECO:0000313" key="9">
    <source>
        <dbReference type="Proteomes" id="UP000095281"/>
    </source>
</evidence>
<dbReference type="PROSITE" id="PS51719">
    <property type="entry name" value="G_SEPTIN"/>
    <property type="match status" value="1"/>
</dbReference>
<dbReference type="CDD" id="cd01850">
    <property type="entry name" value="CDC_Septin"/>
    <property type="match status" value="1"/>
</dbReference>
<name>A0A1I8AY81_MELHA</name>
<evidence type="ECO:0000256" key="3">
    <source>
        <dbReference type="ARBA" id="ARBA00022741"/>
    </source>
</evidence>
<accession>A0A1I8AY81</accession>